<name>A0A066XRT4_COLSU</name>
<keyword evidence="4" id="KW-1185">Reference proteome</keyword>
<evidence type="ECO:0000256" key="2">
    <source>
        <dbReference type="SAM" id="SignalP"/>
    </source>
</evidence>
<gene>
    <name evidence="3" type="ORF">CSUB01_11411</name>
</gene>
<feature type="chain" id="PRO_5001630602" evidence="2">
    <location>
        <begin position="20"/>
        <end position="256"/>
    </location>
</feature>
<dbReference type="STRING" id="1173701.A0A066XRT4"/>
<keyword evidence="1" id="KW-0175">Coiled coil</keyword>
<protein>
    <submittedName>
        <fullName evidence="3">Uncharacterized protein</fullName>
    </submittedName>
</protein>
<dbReference type="EMBL" id="JMSE01000665">
    <property type="protein sequence ID" value="KDN68466.1"/>
    <property type="molecule type" value="Genomic_DNA"/>
</dbReference>
<feature type="coiled-coil region" evidence="1">
    <location>
        <begin position="118"/>
        <end position="148"/>
    </location>
</feature>
<organism evidence="3 4">
    <name type="scientific">Colletotrichum sublineola</name>
    <name type="common">Sorghum anthracnose fungus</name>
    <dbReference type="NCBI Taxonomy" id="1173701"/>
    <lineage>
        <taxon>Eukaryota</taxon>
        <taxon>Fungi</taxon>
        <taxon>Dikarya</taxon>
        <taxon>Ascomycota</taxon>
        <taxon>Pezizomycotina</taxon>
        <taxon>Sordariomycetes</taxon>
        <taxon>Hypocreomycetidae</taxon>
        <taxon>Glomerellales</taxon>
        <taxon>Glomerellaceae</taxon>
        <taxon>Colletotrichum</taxon>
        <taxon>Colletotrichum graminicola species complex</taxon>
    </lineage>
</organism>
<keyword evidence="2" id="KW-0732">Signal</keyword>
<evidence type="ECO:0000313" key="4">
    <source>
        <dbReference type="Proteomes" id="UP000027238"/>
    </source>
</evidence>
<comment type="caution">
    <text evidence="3">The sequence shown here is derived from an EMBL/GenBank/DDBJ whole genome shotgun (WGS) entry which is preliminary data.</text>
</comment>
<dbReference type="HOGENOM" id="CLU_1085912_0_0_1"/>
<evidence type="ECO:0000256" key="1">
    <source>
        <dbReference type="SAM" id="Coils"/>
    </source>
</evidence>
<feature type="signal peptide" evidence="2">
    <location>
        <begin position="1"/>
        <end position="19"/>
    </location>
</feature>
<dbReference type="Proteomes" id="UP000027238">
    <property type="component" value="Unassembled WGS sequence"/>
</dbReference>
<evidence type="ECO:0000313" key="3">
    <source>
        <dbReference type="EMBL" id="KDN68466.1"/>
    </source>
</evidence>
<dbReference type="eggNOG" id="ENOG502QSY5">
    <property type="taxonomic scope" value="Eukaryota"/>
</dbReference>
<sequence length="256" mass="27730">MRFFQAAFFIFGLSSAVCALATPAGLHAADELAPLDVDSFDAEALDIEARNVEEEADELAPLDIEARYVEEEADEFAPLDMEARNIEEEADEFAPLDAEAVDVDALDIEGPIDVTRSIKASNIAARKVEEEAEELQALHEAYDLERRDPARNRLRPTRPQRDSGCKKANEFCSTDSQCCSKSCEPTTNTATHHLTAYGHWTFDDPGFAIVVGTASLGGTPPPFMPGNAELFSAVKYMIAGWKGPEGDAAGFPNNGG</sequence>
<accession>A0A066XRT4</accession>
<dbReference type="OrthoDB" id="3534988at2759"/>
<reference evidence="4" key="1">
    <citation type="journal article" date="2014" name="Genome Announc.">
        <title>Draft genome sequence of Colletotrichum sublineola, a destructive pathogen of cultivated sorghum.</title>
        <authorList>
            <person name="Baroncelli R."/>
            <person name="Sanz-Martin J.M."/>
            <person name="Rech G.E."/>
            <person name="Sukno S.A."/>
            <person name="Thon M.R."/>
        </authorList>
    </citation>
    <scope>NUCLEOTIDE SEQUENCE [LARGE SCALE GENOMIC DNA]</scope>
    <source>
        <strain evidence="4">TX430BB</strain>
    </source>
</reference>
<proteinExistence type="predicted"/>
<dbReference type="AlphaFoldDB" id="A0A066XRT4"/>